<dbReference type="SMART" id="SM00320">
    <property type="entry name" value="WD40"/>
    <property type="match status" value="5"/>
</dbReference>
<name>A0A1R1X4C3_9FUNG</name>
<dbReference type="GO" id="GO:0030864">
    <property type="term" value="C:cortical actin cytoskeleton"/>
    <property type="evidence" value="ECO:0007669"/>
    <property type="project" value="TreeGrafter"/>
</dbReference>
<evidence type="ECO:0000313" key="5">
    <source>
        <dbReference type="Proteomes" id="UP000187283"/>
    </source>
</evidence>
<dbReference type="PANTHER" id="PTHR19856:SF0">
    <property type="entry name" value="WD REPEAT-CONTAINING PROTEIN 1"/>
    <property type="match status" value="1"/>
</dbReference>
<dbReference type="InterPro" id="IPR001680">
    <property type="entry name" value="WD40_rpt"/>
</dbReference>
<dbReference type="PROSITE" id="PS00678">
    <property type="entry name" value="WD_REPEATS_1"/>
    <property type="match status" value="1"/>
</dbReference>
<evidence type="ECO:0000256" key="2">
    <source>
        <dbReference type="ARBA" id="ARBA00022737"/>
    </source>
</evidence>
<feature type="repeat" description="WD" evidence="3">
    <location>
        <begin position="278"/>
        <end position="319"/>
    </location>
</feature>
<feature type="repeat" description="WD" evidence="3">
    <location>
        <begin position="232"/>
        <end position="273"/>
    </location>
</feature>
<keyword evidence="2" id="KW-0677">Repeat</keyword>
<protein>
    <submittedName>
        <fullName evidence="4">WD repeat-containing protein 1</fullName>
    </submittedName>
</protein>
<dbReference type="PANTHER" id="PTHR19856">
    <property type="entry name" value="WD-REPEATCONTAINING PROTEIN WDR1"/>
    <property type="match status" value="1"/>
</dbReference>
<dbReference type="InterPro" id="IPR015943">
    <property type="entry name" value="WD40/YVTN_repeat-like_dom_sf"/>
</dbReference>
<keyword evidence="5" id="KW-1185">Reference proteome</keyword>
<proteinExistence type="predicted"/>
<dbReference type="InterPro" id="IPR036322">
    <property type="entry name" value="WD40_repeat_dom_sf"/>
</dbReference>
<sequence length="375" mass="41219">MMILKSSLPNIFAMPILIANGLFLLGKSTSVAQSLKFEIFSAFVPAPSTTRGQNIHIYSDPKTGRIAYPNGKNIIIRDLENPSKTFVYSGHTYQTTVAAFSPSGFYVASGDLMISVPTNYTTIDVNGNVRIWDTVGEDHILKSTFRPLSGPIRDLQWDSDNQRILAVGEGKERFGHVFTFDSGNSVGVIDGHSKVINGCSIRHKRPFRAATCSDDFTVVFFQGTPYKFIKTIRDHSAFVNDVKFSPDGSYFVSVGSDYKIFLYDGATGDLISQISDAKDDHKGTIYAVSWSPDSNHIMTSSADKSVKIWNVQSKTLERTIKISKNASNGPLDMQLGNVWTKNGLVSLSLSGDLNVLDLNSDSPISVYKLYSFSAL</sequence>
<dbReference type="PROSITE" id="PS50294">
    <property type="entry name" value="WD_REPEATS_REGION"/>
    <property type="match status" value="2"/>
</dbReference>
<dbReference type="PROSITE" id="PS50082">
    <property type="entry name" value="WD_REPEATS_2"/>
    <property type="match status" value="2"/>
</dbReference>
<dbReference type="FunFam" id="2.130.10.10:FF:000102">
    <property type="entry name" value="Actin-interacting protein 1"/>
    <property type="match status" value="1"/>
</dbReference>
<accession>A0A1R1X4C3</accession>
<dbReference type="InterPro" id="IPR019775">
    <property type="entry name" value="WD40_repeat_CS"/>
</dbReference>
<organism evidence="4 5">
    <name type="scientific">Smittium culicis</name>
    <dbReference type="NCBI Taxonomy" id="133412"/>
    <lineage>
        <taxon>Eukaryota</taxon>
        <taxon>Fungi</taxon>
        <taxon>Fungi incertae sedis</taxon>
        <taxon>Zoopagomycota</taxon>
        <taxon>Kickxellomycotina</taxon>
        <taxon>Harpellomycetes</taxon>
        <taxon>Harpellales</taxon>
        <taxon>Legeriomycetaceae</taxon>
        <taxon>Smittium</taxon>
    </lineage>
</organism>
<keyword evidence="1 3" id="KW-0853">WD repeat</keyword>
<evidence type="ECO:0000256" key="1">
    <source>
        <dbReference type="ARBA" id="ARBA00022574"/>
    </source>
</evidence>
<dbReference type="STRING" id="133412.A0A1R1X4C3"/>
<comment type="caution">
    <text evidence="4">The sequence shown here is derived from an EMBL/GenBank/DDBJ whole genome shotgun (WGS) entry which is preliminary data.</text>
</comment>
<dbReference type="EMBL" id="LSSN01005430">
    <property type="protein sequence ID" value="OMJ09496.1"/>
    <property type="molecule type" value="Genomic_DNA"/>
</dbReference>
<reference evidence="4 5" key="1">
    <citation type="submission" date="2017-01" db="EMBL/GenBank/DDBJ databases">
        <authorList>
            <person name="Mah S.A."/>
            <person name="Swanson W.J."/>
            <person name="Moy G.W."/>
            <person name="Vacquier V.D."/>
        </authorList>
    </citation>
    <scope>NUCLEOTIDE SEQUENCE [LARGE SCALE GENOMIC DNA]</scope>
    <source>
        <strain evidence="4 5">GSMNP</strain>
    </source>
</reference>
<dbReference type="Proteomes" id="UP000187283">
    <property type="component" value="Unassembled WGS sequence"/>
</dbReference>
<dbReference type="GO" id="GO:0030042">
    <property type="term" value="P:actin filament depolymerization"/>
    <property type="evidence" value="ECO:0007669"/>
    <property type="project" value="TreeGrafter"/>
</dbReference>
<evidence type="ECO:0000256" key="3">
    <source>
        <dbReference type="PROSITE-ProRule" id="PRU00221"/>
    </source>
</evidence>
<dbReference type="Gene3D" id="2.130.10.10">
    <property type="entry name" value="YVTN repeat-like/Quinoprotein amine dehydrogenase"/>
    <property type="match status" value="1"/>
</dbReference>
<dbReference type="OrthoDB" id="2306at2759"/>
<dbReference type="CDD" id="cd00200">
    <property type="entry name" value="WD40"/>
    <property type="match status" value="1"/>
</dbReference>
<gene>
    <name evidence="4" type="ORF">AYI70_g10898</name>
</gene>
<evidence type="ECO:0000313" key="4">
    <source>
        <dbReference type="EMBL" id="OMJ09496.1"/>
    </source>
</evidence>
<dbReference type="AlphaFoldDB" id="A0A1R1X4C3"/>
<dbReference type="SUPFAM" id="SSF50978">
    <property type="entry name" value="WD40 repeat-like"/>
    <property type="match status" value="1"/>
</dbReference>
<dbReference type="GO" id="GO:0051015">
    <property type="term" value="F:actin filament binding"/>
    <property type="evidence" value="ECO:0007669"/>
    <property type="project" value="TreeGrafter"/>
</dbReference>
<dbReference type="Pfam" id="PF00400">
    <property type="entry name" value="WD40"/>
    <property type="match status" value="4"/>
</dbReference>